<dbReference type="InterPro" id="IPR019729">
    <property type="entry name" value="Gloverin-like_protein"/>
</dbReference>
<keyword evidence="3" id="KW-1185">Reference proteome</keyword>
<protein>
    <submittedName>
        <fullName evidence="2">(diamondback moth) hypothetical protein</fullName>
    </submittedName>
</protein>
<feature type="signal peptide" evidence="1">
    <location>
        <begin position="1"/>
        <end position="17"/>
    </location>
</feature>
<dbReference type="Proteomes" id="UP000653454">
    <property type="component" value="Unassembled WGS sequence"/>
</dbReference>
<dbReference type="Pfam" id="PF10793">
    <property type="entry name" value="Gloverin"/>
    <property type="match status" value="1"/>
</dbReference>
<dbReference type="EMBL" id="CAJHNJ030000026">
    <property type="protein sequence ID" value="CAG9122434.1"/>
    <property type="molecule type" value="Genomic_DNA"/>
</dbReference>
<gene>
    <name evidence="2" type="ORF">PLXY2_LOCUS7557</name>
</gene>
<comment type="caution">
    <text evidence="2">The sequence shown here is derived from an EMBL/GenBank/DDBJ whole genome shotgun (WGS) entry which is preliminary data.</text>
</comment>
<reference evidence="2" key="1">
    <citation type="submission" date="2020-11" db="EMBL/GenBank/DDBJ databases">
        <authorList>
            <person name="Whiteford S."/>
        </authorList>
    </citation>
    <scope>NUCLEOTIDE SEQUENCE</scope>
</reference>
<name>A0A8S4F1Y6_PLUXY</name>
<dbReference type="AlphaFoldDB" id="A0A8S4F1Y6"/>
<proteinExistence type="predicted"/>
<evidence type="ECO:0000256" key="1">
    <source>
        <dbReference type="SAM" id="SignalP"/>
    </source>
</evidence>
<accession>A0A8S4F1Y6</accession>
<keyword evidence="1" id="KW-0732">Signal</keyword>
<evidence type="ECO:0000313" key="3">
    <source>
        <dbReference type="Proteomes" id="UP000653454"/>
    </source>
</evidence>
<sequence>MYRFAVILSVFAACAVAQVSLPPGYNDKYPHFYKYSKLARHPRQVTWDKNVGRGKVFGTLGGTDDSLYGKAGYRQDIFNDHRGRLQGEASGTRVLSPYGDSSHLGGRLDYTNKHANANLDVSKRIGGVTSWQAEGKARWPIGKNSELSAGGMIRQDHLGHGRPDYGVVGGFKSRF</sequence>
<evidence type="ECO:0000313" key="2">
    <source>
        <dbReference type="EMBL" id="CAG9122434.1"/>
    </source>
</evidence>
<organism evidence="2 3">
    <name type="scientific">Plutella xylostella</name>
    <name type="common">Diamondback moth</name>
    <name type="synonym">Plutella maculipennis</name>
    <dbReference type="NCBI Taxonomy" id="51655"/>
    <lineage>
        <taxon>Eukaryota</taxon>
        <taxon>Metazoa</taxon>
        <taxon>Ecdysozoa</taxon>
        <taxon>Arthropoda</taxon>
        <taxon>Hexapoda</taxon>
        <taxon>Insecta</taxon>
        <taxon>Pterygota</taxon>
        <taxon>Neoptera</taxon>
        <taxon>Endopterygota</taxon>
        <taxon>Lepidoptera</taxon>
        <taxon>Glossata</taxon>
        <taxon>Ditrysia</taxon>
        <taxon>Yponomeutoidea</taxon>
        <taxon>Plutellidae</taxon>
        <taxon>Plutella</taxon>
    </lineage>
</organism>
<feature type="chain" id="PRO_5035881957" evidence="1">
    <location>
        <begin position="18"/>
        <end position="175"/>
    </location>
</feature>